<name>A0ABR3R2F7_9PLEO</name>
<dbReference type="CDD" id="cd02979">
    <property type="entry name" value="PHOX_C"/>
    <property type="match status" value="1"/>
</dbReference>
<evidence type="ECO:0000313" key="3">
    <source>
        <dbReference type="EMBL" id="KAL1598577.1"/>
    </source>
</evidence>
<dbReference type="InterPro" id="IPR036249">
    <property type="entry name" value="Thioredoxin-like_sf"/>
</dbReference>
<comment type="caution">
    <text evidence="3">The sequence shown here is derived from an EMBL/GenBank/DDBJ whole genome shotgun (WGS) entry which is preliminary data.</text>
</comment>
<dbReference type="Pfam" id="PF07976">
    <property type="entry name" value="Phe_hydrox_dim"/>
    <property type="match status" value="1"/>
</dbReference>
<organism evidence="3 4">
    <name type="scientific">Nothophoma quercina</name>
    <dbReference type="NCBI Taxonomy" id="749835"/>
    <lineage>
        <taxon>Eukaryota</taxon>
        <taxon>Fungi</taxon>
        <taxon>Dikarya</taxon>
        <taxon>Ascomycota</taxon>
        <taxon>Pezizomycotina</taxon>
        <taxon>Dothideomycetes</taxon>
        <taxon>Pleosporomycetidae</taxon>
        <taxon>Pleosporales</taxon>
        <taxon>Pleosporineae</taxon>
        <taxon>Didymellaceae</taxon>
        <taxon>Nothophoma</taxon>
    </lineage>
</organism>
<dbReference type="SUPFAM" id="SSF52833">
    <property type="entry name" value="Thioredoxin-like"/>
    <property type="match status" value="1"/>
</dbReference>
<dbReference type="InterPro" id="IPR012941">
    <property type="entry name" value="Phe_hydrox_C_dim_dom"/>
</dbReference>
<dbReference type="Gene3D" id="3.40.30.20">
    <property type="match status" value="1"/>
</dbReference>
<keyword evidence="4" id="KW-1185">Reference proteome</keyword>
<reference evidence="3 4" key="1">
    <citation type="submission" date="2024-02" db="EMBL/GenBank/DDBJ databases">
        <title>De novo assembly and annotation of 12 fungi associated with fruit tree decline syndrome in Ontario, Canada.</title>
        <authorList>
            <person name="Sulman M."/>
            <person name="Ellouze W."/>
            <person name="Ilyukhin E."/>
        </authorList>
    </citation>
    <scope>NUCLEOTIDE SEQUENCE [LARGE SCALE GENOMIC DNA]</scope>
    <source>
        <strain evidence="3 4">M97-236</strain>
    </source>
</reference>
<evidence type="ECO:0000313" key="4">
    <source>
        <dbReference type="Proteomes" id="UP001521222"/>
    </source>
</evidence>
<gene>
    <name evidence="3" type="ORF">SLS59_006864</name>
</gene>
<sequence>MSYATTLKHIIQRFTPASSYPDSVIEPILVLRTRFKNTEQSQIPDTFSPKTGKWGIKDLHKTYIDDEHYNLGHGHAYEKYGVDPGKGAVVIVRPDQYVAKVLHMDDGSGIEEFFAGCLLEQQQVVNGAS</sequence>
<dbReference type="Proteomes" id="UP001521222">
    <property type="component" value="Unassembled WGS sequence"/>
</dbReference>
<keyword evidence="1" id="KW-0560">Oxidoreductase</keyword>
<accession>A0ABR3R2F7</accession>
<feature type="domain" description="Phenol hydroxylase-like C-terminal dimerisation" evidence="2">
    <location>
        <begin position="8"/>
        <end position="122"/>
    </location>
</feature>
<dbReference type="InterPro" id="IPR038220">
    <property type="entry name" value="PHOX_C_sf"/>
</dbReference>
<proteinExistence type="predicted"/>
<evidence type="ECO:0000259" key="2">
    <source>
        <dbReference type="Pfam" id="PF07976"/>
    </source>
</evidence>
<protein>
    <recommendedName>
        <fullName evidence="2">Phenol hydroxylase-like C-terminal dimerisation domain-containing protein</fullName>
    </recommendedName>
</protein>
<evidence type="ECO:0000256" key="1">
    <source>
        <dbReference type="ARBA" id="ARBA00023002"/>
    </source>
</evidence>
<dbReference type="EMBL" id="JAKIXB020000022">
    <property type="protein sequence ID" value="KAL1598577.1"/>
    <property type="molecule type" value="Genomic_DNA"/>
</dbReference>